<name>A0AC11BQ21_SHEEP</name>
<proteinExistence type="predicted"/>
<evidence type="ECO:0000313" key="1">
    <source>
        <dbReference type="Ensembl" id="ENSOARP00020018287.2"/>
    </source>
</evidence>
<organism evidence="1">
    <name type="scientific">Ovis aries</name>
    <name type="common">Sheep</name>
    <dbReference type="NCBI Taxonomy" id="9940"/>
    <lineage>
        <taxon>Eukaryota</taxon>
        <taxon>Metazoa</taxon>
        <taxon>Chordata</taxon>
        <taxon>Craniata</taxon>
        <taxon>Vertebrata</taxon>
        <taxon>Euteleostomi</taxon>
        <taxon>Mammalia</taxon>
        <taxon>Eutheria</taxon>
        <taxon>Laurasiatheria</taxon>
        <taxon>Artiodactyla</taxon>
        <taxon>Ruminantia</taxon>
        <taxon>Pecora</taxon>
        <taxon>Bovidae</taxon>
        <taxon>Caprinae</taxon>
        <taxon>Ovis</taxon>
    </lineage>
</organism>
<sequence>MAMAEGERTECAEPPRDEPPADGALKRAEELKTQANDYFKAKDYENAIKFYSQAIELNPSNAIYYGNRSLAYLRTECYGYALADATRAIEMDKKYIKGYYRRAASNMALGKFRAALRDYETVVKVKPHDKDAKMKYQECNKIVKQKAFERAIAGDEHKRSVVDSLDIESMTIEDEYSGPKLEDGRVTVTFMQELMQWYKDQKKLHRKCAYQILVQVKEVLSKLSTLVETTLKETEKITVCGDTHGQFYDLLNIFELNGLPSETNPYIFNGDFVDRGSFSVEVILTLFGFKLLYPDHFHLLRGNHETDNMNQIYGFEGEVKAKYTAQMYELFSEVFEWLPLAQCINGKVLIMHGGLFSEDGVTLDDIRKIERSRQPPDSGTSRAVQWSHVRPALVGPAAAERALGQQAGRELPVRARRHQGLPGGEQAGLHHPQPRGQGRGLRGGARRPLRHRLLCPQLLRPDGEQSRLHPPPGLRPAAPVPPVHSSASPRCQAHGLRQHAAAVRDDVRPTWQGPAPHRPQARPRATLDPLLLCKVCIYSPLGLQRGWGAGQMVCSPNKEEGGGEAKGGAPTGHSGGRPAQPWGGGAQRLPRPPYLHGPSPAKAIGPHHRKTPGRRVVREASPAPPSWQPQGGAWLGRTPFPSYFMSVIKYVKIKSLL</sequence>
<gene>
    <name evidence="1" type="primary">PPP5C</name>
</gene>
<dbReference type="Ensembl" id="ENSOART00020022080.2">
    <property type="protein sequence ID" value="ENSOARP00020018287.2"/>
    <property type="gene ID" value="ENSOARG00020014431.2"/>
</dbReference>
<accession>A0AC11BQ21</accession>
<reference evidence="1" key="3">
    <citation type="submission" date="2025-09" db="UniProtKB">
        <authorList>
            <consortium name="Ensembl"/>
        </authorList>
    </citation>
    <scope>IDENTIFICATION</scope>
</reference>
<reference evidence="1" key="1">
    <citation type="submission" date="2020-11" db="EMBL/GenBank/DDBJ databases">
        <authorList>
            <person name="Davenport K.M."/>
            <person name="Bickhart D.M."/>
            <person name="Smith T.P.L."/>
            <person name="Murdoch B.M."/>
            <person name="Rosen B.D."/>
        </authorList>
    </citation>
    <scope>NUCLEOTIDE SEQUENCE [LARGE SCALE GENOMIC DNA]</scope>
    <source>
        <strain evidence="1">OAR_USU_Benz2616</strain>
    </source>
</reference>
<reference evidence="1" key="2">
    <citation type="submission" date="2025-08" db="UniProtKB">
        <authorList>
            <consortium name="Ensembl"/>
        </authorList>
    </citation>
    <scope>IDENTIFICATION</scope>
</reference>
<protein>
    <submittedName>
        <fullName evidence="1">Protein phosphatase 5 catalytic subunit</fullName>
    </submittedName>
</protein>